<name>A0ABP0LIC3_9DINO</name>
<feature type="non-terminal residue" evidence="1">
    <location>
        <position position="71"/>
    </location>
</feature>
<gene>
    <name evidence="1" type="ORF">CCMP2556_LOCUS21212</name>
</gene>
<proteinExistence type="predicted"/>
<comment type="caution">
    <text evidence="1">The sequence shown here is derived from an EMBL/GenBank/DDBJ whole genome shotgun (WGS) entry which is preliminary data.</text>
</comment>
<feature type="non-terminal residue" evidence="1">
    <location>
        <position position="1"/>
    </location>
</feature>
<dbReference type="Proteomes" id="UP001642484">
    <property type="component" value="Unassembled WGS sequence"/>
</dbReference>
<dbReference type="EMBL" id="CAXAMN010012758">
    <property type="protein sequence ID" value="CAK9038926.1"/>
    <property type="molecule type" value="Genomic_DNA"/>
</dbReference>
<protein>
    <submittedName>
        <fullName evidence="1">Uncharacterized protein</fullName>
    </submittedName>
</protein>
<evidence type="ECO:0000313" key="2">
    <source>
        <dbReference type="Proteomes" id="UP001642484"/>
    </source>
</evidence>
<organism evidence="1 2">
    <name type="scientific">Durusdinium trenchii</name>
    <dbReference type="NCBI Taxonomy" id="1381693"/>
    <lineage>
        <taxon>Eukaryota</taxon>
        <taxon>Sar</taxon>
        <taxon>Alveolata</taxon>
        <taxon>Dinophyceae</taxon>
        <taxon>Suessiales</taxon>
        <taxon>Symbiodiniaceae</taxon>
        <taxon>Durusdinium</taxon>
    </lineage>
</organism>
<keyword evidence="2" id="KW-1185">Reference proteome</keyword>
<reference evidence="1 2" key="1">
    <citation type="submission" date="2024-02" db="EMBL/GenBank/DDBJ databases">
        <authorList>
            <person name="Chen Y."/>
            <person name="Shah S."/>
            <person name="Dougan E. K."/>
            <person name="Thang M."/>
            <person name="Chan C."/>
        </authorList>
    </citation>
    <scope>NUCLEOTIDE SEQUENCE [LARGE SCALE GENOMIC DNA]</scope>
</reference>
<sequence>DEWELRERCGTATLRETSTVHPSGGERTRRHEANIKERRFTAWRRGLPTQDGLIRIVGITGNLKKGMKENG</sequence>
<accession>A0ABP0LIC3</accession>
<evidence type="ECO:0000313" key="1">
    <source>
        <dbReference type="EMBL" id="CAK9038926.1"/>
    </source>
</evidence>